<dbReference type="Proteomes" id="UP000614601">
    <property type="component" value="Unassembled WGS sequence"/>
</dbReference>
<dbReference type="AlphaFoldDB" id="A0A811JSF0"/>
<feature type="region of interest" description="Disordered" evidence="1">
    <location>
        <begin position="1100"/>
        <end position="1122"/>
    </location>
</feature>
<dbReference type="GO" id="GO:0006891">
    <property type="term" value="P:intra-Golgi vesicle-mediated transport"/>
    <property type="evidence" value="ECO:0007669"/>
    <property type="project" value="TreeGrafter"/>
</dbReference>
<dbReference type="EMBL" id="CAJFDH010000001">
    <property type="protein sequence ID" value="CAD5206267.1"/>
    <property type="molecule type" value="Genomic_DNA"/>
</dbReference>
<evidence type="ECO:0000259" key="2">
    <source>
        <dbReference type="Pfam" id="PF23036"/>
    </source>
</evidence>
<reference evidence="3" key="1">
    <citation type="submission" date="2020-09" db="EMBL/GenBank/DDBJ databases">
        <authorList>
            <person name="Kikuchi T."/>
        </authorList>
    </citation>
    <scope>NUCLEOTIDE SEQUENCE</scope>
    <source>
        <strain evidence="3">SH1</strain>
    </source>
</reference>
<name>A0A811JSF0_9BILA</name>
<dbReference type="PANTHER" id="PTHR13251">
    <property type="entry name" value="EPILEPSY HOLOPROSENCEPHALY CANDIDATE 1/TMEM1"/>
    <property type="match status" value="1"/>
</dbReference>
<dbReference type="GO" id="GO:1990071">
    <property type="term" value="C:TRAPPII protein complex"/>
    <property type="evidence" value="ECO:0007669"/>
    <property type="project" value="InterPro"/>
</dbReference>
<dbReference type="GO" id="GO:0034498">
    <property type="term" value="P:early endosome to Golgi transport"/>
    <property type="evidence" value="ECO:0007669"/>
    <property type="project" value="TreeGrafter"/>
</dbReference>
<evidence type="ECO:0000313" key="4">
    <source>
        <dbReference type="Proteomes" id="UP000614601"/>
    </source>
</evidence>
<dbReference type="Pfam" id="PF23036">
    <property type="entry name" value="TRAPPC10_1st"/>
    <property type="match status" value="1"/>
</dbReference>
<gene>
    <name evidence="3" type="ORF">BOKJ2_LOCUS951</name>
</gene>
<dbReference type="EMBL" id="CAJFCW020000001">
    <property type="protein sequence ID" value="CAG9081086.1"/>
    <property type="molecule type" value="Genomic_DNA"/>
</dbReference>
<proteinExistence type="predicted"/>
<evidence type="ECO:0000256" key="1">
    <source>
        <dbReference type="SAM" id="MobiDB-lite"/>
    </source>
</evidence>
<dbReference type="PANTHER" id="PTHR13251:SF3">
    <property type="entry name" value="TRAFFICKING PROTEIN PARTICLE COMPLEX SUBUNIT 10"/>
    <property type="match status" value="1"/>
</dbReference>
<comment type="caution">
    <text evidence="3">The sequence shown here is derived from an EMBL/GenBank/DDBJ whole genome shotgun (WGS) entry which is preliminary data.</text>
</comment>
<organism evidence="3 4">
    <name type="scientific">Bursaphelenchus okinawaensis</name>
    <dbReference type="NCBI Taxonomy" id="465554"/>
    <lineage>
        <taxon>Eukaryota</taxon>
        <taxon>Metazoa</taxon>
        <taxon>Ecdysozoa</taxon>
        <taxon>Nematoda</taxon>
        <taxon>Chromadorea</taxon>
        <taxon>Rhabditida</taxon>
        <taxon>Tylenchina</taxon>
        <taxon>Tylenchomorpha</taxon>
        <taxon>Aphelenchoidea</taxon>
        <taxon>Aphelenchoididae</taxon>
        <taxon>Bursaphelenchus</taxon>
    </lineage>
</organism>
<keyword evidence="4" id="KW-1185">Reference proteome</keyword>
<dbReference type="OrthoDB" id="10256906at2759"/>
<feature type="compositionally biased region" description="Low complexity" evidence="1">
    <location>
        <begin position="1100"/>
        <end position="1116"/>
    </location>
</feature>
<evidence type="ECO:0000313" key="3">
    <source>
        <dbReference type="EMBL" id="CAD5206267.1"/>
    </source>
</evidence>
<dbReference type="InterPro" id="IPR056913">
    <property type="entry name" value="TRAPPC10/Trs130_N"/>
</dbReference>
<dbReference type="GO" id="GO:0005829">
    <property type="term" value="C:cytosol"/>
    <property type="evidence" value="ECO:0007669"/>
    <property type="project" value="GOC"/>
</dbReference>
<accession>A0A811JSF0</accession>
<dbReference type="InterPro" id="IPR045126">
    <property type="entry name" value="TRAPPC10/Trs130"/>
</dbReference>
<feature type="domain" description="TRAPPC10/Trs130 N-terminal" evidence="2">
    <location>
        <begin position="13"/>
        <end position="288"/>
    </location>
</feature>
<sequence length="1132" mass="130112">MKPDVFEQIIKAKPIQLTWKGNRNCFVLHEKSVYNALGNGSVSWKREDEKKSPYPLPTRFQLIFLPFDSHFVIDDGSSATLDQVAFIHFYFLFVSSVDEYRQVLPEFAEWFSQVRNSNFIIVFDSTRAKENKSRGHIMEKLKNDVQNHLNKIFEININKPGFSGAVLSTFTASLDKYSNNINSAVLTKRSEHDESGFSLISLINLEFNYCVFYWSLGLLESALEAMEEMVKMVNALLNEDSADVWLSKIRFPLNGSKCLILSESLHRNNLNESDSLLSIRAFLLAHQLFASIYVFEERKQKKLEDVATLNNLKNYFVTLLSRYGLETIEEVINDWRRLKLADDKLLLNYITIFWLEEIVSFLELIGDYLNSENAAKFIIQIYQLLIDSWEDLNTKKYSNKYNNWFESIQKPDESLTPLIHTLKFLRDDEMFVCYRETLKRGLEAMKTHGWKVYYTQNKWKRVKLLHDNGKLVDFRAELSEFLDCTYRVKMPVKWLLDVFKHLTVSFKGTVEKEPLFLIPIVLSQFIYQPTEDTFKRLKSLKRTDSIVLSNYNWRYNTDYPFKVRTVDQNVICKVATTFKFTVKLISNLPIPVKCNVKAVLCPLTEEHTISSHPLYKIRLDNGVAKVANVQKGITKSKWTSIIEKTMKTEGTVEAKRTNGTVVSPRINIMEFEAECKSPGLYTLNEVIVPVTPYDIFSMSYQHEMSLSHHLKPMLCACTLDRPVVKICNDDNVLFAGISQNLKFYVEFGKADSGEMNVSLVKEKGQLEFLNSDGKWAKDLKVKVKRSSEKEGSTVVTVGCCAKIDRMNYSAEGKCNILHKIKVEWMGNSFLFDLSFKSMLSIRTMTSILKDRILFEMDVERCDHFDHLLIVPILAKIENPDSEKENDKDVPKLLNPSLDPIPASATYRLIWQLPPNKEDQVHLDYSISLGYKIELATDSEVNDEMIKVISSRDYLFNDTIGFTAPNVEFEVCTRILTERPQTVICRSDHPCDLAVTLRALTDNTQTVIISIEADPNHWALNERFKVVPMKGSGLGQCSFQITPKATGFLPYPAVFVHRCNGTQSLVERDPNTVHTMLFGERVTHFNRSEAKQIHVLNGFASTDDSSSAKSTSSTGTKRSLRSQAKERLKMLFE</sequence>
<protein>
    <recommendedName>
        <fullName evidence="2">TRAPPC10/Trs130 N-terminal domain-containing protein</fullName>
    </recommendedName>
</protein>
<dbReference type="Proteomes" id="UP000783686">
    <property type="component" value="Unassembled WGS sequence"/>
</dbReference>